<keyword evidence="1 3" id="KW-0547">Nucleotide-binding</keyword>
<dbReference type="GO" id="GO:0005524">
    <property type="term" value="F:ATP binding"/>
    <property type="evidence" value="ECO:0007669"/>
    <property type="project" value="UniProtKB-KW"/>
</dbReference>
<evidence type="ECO:0000313" key="6">
    <source>
        <dbReference type="Proteomes" id="UP000095751"/>
    </source>
</evidence>
<evidence type="ECO:0000256" key="3">
    <source>
        <dbReference type="RuleBase" id="RU003651"/>
    </source>
</evidence>
<protein>
    <submittedName>
        <fullName evidence="5">AAA ATPase</fullName>
    </submittedName>
</protein>
<dbReference type="InParanoid" id="A0A1E7FWW8"/>
<sequence length="193" mass="21183">PPGVLFHGKSGTGKTKSAMCLAASLELPIIQVRAADLLDKWLGGSESLLRSLFARARTASPCILFLDEIDSIACNREEGDNNDVSSRILSTLLNEMDGVSSDIQKSRVLVIACTNRIESIDAALLRPGRLQEHFHMDSPDVNDLEEILRLRLDKIPMNRNFSLEDLASALFESRATGADVEGLCREAVFIAMR</sequence>
<dbReference type="OrthoDB" id="5421at2759"/>
<dbReference type="EMBL" id="KV784353">
    <property type="protein sequence ID" value="OEU22650.1"/>
    <property type="molecule type" value="Genomic_DNA"/>
</dbReference>
<reference evidence="5 6" key="1">
    <citation type="submission" date="2016-09" db="EMBL/GenBank/DDBJ databases">
        <title>Extensive genetic diversity and differential bi-allelic expression allows diatom success in the polar Southern Ocean.</title>
        <authorList>
            <consortium name="DOE Joint Genome Institute"/>
            <person name="Mock T."/>
            <person name="Otillar R.P."/>
            <person name="Strauss J."/>
            <person name="Dupont C."/>
            <person name="Frickenhaus S."/>
            <person name="Maumus F."/>
            <person name="Mcmullan M."/>
            <person name="Sanges R."/>
            <person name="Schmutz J."/>
            <person name="Toseland A."/>
            <person name="Valas R."/>
            <person name="Veluchamy A."/>
            <person name="Ward B.J."/>
            <person name="Allen A."/>
            <person name="Barry K."/>
            <person name="Falciatore A."/>
            <person name="Ferrante M."/>
            <person name="Fortunato A.E."/>
            <person name="Gloeckner G."/>
            <person name="Gruber A."/>
            <person name="Hipkin R."/>
            <person name="Janech M."/>
            <person name="Kroth P."/>
            <person name="Leese F."/>
            <person name="Lindquist E."/>
            <person name="Lyon B.R."/>
            <person name="Martin J."/>
            <person name="Mayer C."/>
            <person name="Parker M."/>
            <person name="Quesneville H."/>
            <person name="Raymond J."/>
            <person name="Uhlig C."/>
            <person name="Valentin K.U."/>
            <person name="Worden A.Z."/>
            <person name="Armbrust E.V."/>
            <person name="Bowler C."/>
            <person name="Green B."/>
            <person name="Moulton V."/>
            <person name="Van Oosterhout C."/>
            <person name="Grigoriev I."/>
        </authorList>
    </citation>
    <scope>NUCLEOTIDE SEQUENCE [LARGE SCALE GENOMIC DNA]</scope>
    <source>
        <strain evidence="5 6">CCMP1102</strain>
    </source>
</reference>
<dbReference type="InterPro" id="IPR003960">
    <property type="entry name" value="ATPase_AAA_CS"/>
</dbReference>
<feature type="domain" description="AAA+ ATPase" evidence="4">
    <location>
        <begin position="1"/>
        <end position="140"/>
    </location>
</feature>
<keyword evidence="6" id="KW-1185">Reference proteome</keyword>
<organism evidence="5 6">
    <name type="scientific">Fragilariopsis cylindrus CCMP1102</name>
    <dbReference type="NCBI Taxonomy" id="635003"/>
    <lineage>
        <taxon>Eukaryota</taxon>
        <taxon>Sar</taxon>
        <taxon>Stramenopiles</taxon>
        <taxon>Ochrophyta</taxon>
        <taxon>Bacillariophyta</taxon>
        <taxon>Bacillariophyceae</taxon>
        <taxon>Bacillariophycidae</taxon>
        <taxon>Bacillariales</taxon>
        <taxon>Bacillariaceae</taxon>
        <taxon>Fragilariopsis</taxon>
    </lineage>
</organism>
<dbReference type="AlphaFoldDB" id="A0A1E7FWW8"/>
<name>A0A1E7FWW8_9STRA</name>
<dbReference type="Pfam" id="PF00004">
    <property type="entry name" value="AAA"/>
    <property type="match status" value="1"/>
</dbReference>
<proteinExistence type="inferred from homology"/>
<accession>A0A1E7FWW8</accession>
<dbReference type="InterPro" id="IPR003593">
    <property type="entry name" value="AAA+_ATPase"/>
</dbReference>
<dbReference type="PANTHER" id="PTHR23077">
    <property type="entry name" value="AAA-FAMILY ATPASE"/>
    <property type="match status" value="1"/>
</dbReference>
<dbReference type="InterPro" id="IPR027417">
    <property type="entry name" value="P-loop_NTPase"/>
</dbReference>
<feature type="non-terminal residue" evidence="5">
    <location>
        <position position="193"/>
    </location>
</feature>
<dbReference type="KEGG" id="fcy:FRACYDRAFT_152974"/>
<comment type="similarity">
    <text evidence="3">Belongs to the AAA ATPase family.</text>
</comment>
<dbReference type="FunFam" id="3.40.50.300:FF:001921">
    <property type="entry name" value="AAA ATPase domain-containing protein"/>
    <property type="match status" value="1"/>
</dbReference>
<gene>
    <name evidence="5" type="ORF">FRACYDRAFT_152974</name>
</gene>
<evidence type="ECO:0000313" key="5">
    <source>
        <dbReference type="EMBL" id="OEU22650.1"/>
    </source>
</evidence>
<evidence type="ECO:0000256" key="1">
    <source>
        <dbReference type="ARBA" id="ARBA00022741"/>
    </source>
</evidence>
<dbReference type="SMART" id="SM00382">
    <property type="entry name" value="AAA"/>
    <property type="match status" value="1"/>
</dbReference>
<dbReference type="SUPFAM" id="SSF52540">
    <property type="entry name" value="P-loop containing nucleoside triphosphate hydrolases"/>
    <property type="match status" value="1"/>
</dbReference>
<dbReference type="InterPro" id="IPR050168">
    <property type="entry name" value="AAA_ATPase_domain"/>
</dbReference>
<dbReference type="PROSITE" id="PS00674">
    <property type="entry name" value="AAA"/>
    <property type="match status" value="1"/>
</dbReference>
<dbReference type="InterPro" id="IPR003959">
    <property type="entry name" value="ATPase_AAA_core"/>
</dbReference>
<dbReference type="Proteomes" id="UP000095751">
    <property type="component" value="Unassembled WGS sequence"/>
</dbReference>
<feature type="non-terminal residue" evidence="5">
    <location>
        <position position="1"/>
    </location>
</feature>
<evidence type="ECO:0000259" key="4">
    <source>
        <dbReference type="SMART" id="SM00382"/>
    </source>
</evidence>
<dbReference type="GO" id="GO:0016887">
    <property type="term" value="F:ATP hydrolysis activity"/>
    <property type="evidence" value="ECO:0007669"/>
    <property type="project" value="InterPro"/>
</dbReference>
<keyword evidence="2 3" id="KW-0067">ATP-binding</keyword>
<dbReference type="PANTHER" id="PTHR23077:SF171">
    <property type="entry name" value="NUCLEAR VALOSIN-CONTAINING PROTEIN-LIKE"/>
    <property type="match status" value="1"/>
</dbReference>
<evidence type="ECO:0000256" key="2">
    <source>
        <dbReference type="ARBA" id="ARBA00022840"/>
    </source>
</evidence>
<dbReference type="Gene3D" id="3.40.50.300">
    <property type="entry name" value="P-loop containing nucleotide triphosphate hydrolases"/>
    <property type="match status" value="1"/>
</dbReference>
<dbReference type="Gene3D" id="1.10.8.60">
    <property type="match status" value="1"/>
</dbReference>